<dbReference type="EMBL" id="AYYQ01000031">
    <property type="protein sequence ID" value="KRM68101.1"/>
    <property type="molecule type" value="Genomic_DNA"/>
</dbReference>
<dbReference type="SMART" id="SM00873">
    <property type="entry name" value="B3_4"/>
    <property type="match status" value="1"/>
</dbReference>
<dbReference type="FunFam" id="3.30.930.10:FF:000022">
    <property type="entry name" value="Phenylalanine--tRNA ligase beta subunit"/>
    <property type="match status" value="1"/>
</dbReference>
<dbReference type="AlphaFoldDB" id="A0A0R2AN34"/>
<evidence type="ECO:0000256" key="4">
    <source>
        <dbReference type="ARBA" id="ARBA00022490"/>
    </source>
</evidence>
<dbReference type="PANTHER" id="PTHR10947:SF0">
    <property type="entry name" value="PHENYLALANINE--TRNA LIGASE BETA SUBUNIT"/>
    <property type="match status" value="1"/>
</dbReference>
<dbReference type="GO" id="GO:0004826">
    <property type="term" value="F:phenylalanine-tRNA ligase activity"/>
    <property type="evidence" value="ECO:0007669"/>
    <property type="project" value="UniProtKB-UniRule"/>
</dbReference>
<evidence type="ECO:0000313" key="21">
    <source>
        <dbReference type="Proteomes" id="UP000052012"/>
    </source>
</evidence>
<evidence type="ECO:0000313" key="20">
    <source>
        <dbReference type="EMBL" id="KRM68101.1"/>
    </source>
</evidence>
<dbReference type="SMART" id="SM00896">
    <property type="entry name" value="FDX-ACB"/>
    <property type="match status" value="1"/>
</dbReference>
<feature type="domain" description="B5" evidence="19">
    <location>
        <begin position="408"/>
        <end position="483"/>
    </location>
</feature>
<feature type="domain" description="FDX-ACB" evidence="18">
    <location>
        <begin position="711"/>
        <end position="804"/>
    </location>
</feature>
<dbReference type="NCBIfam" id="TIGR00472">
    <property type="entry name" value="pheT_bact"/>
    <property type="match status" value="1"/>
</dbReference>
<proteinExistence type="inferred from homology"/>
<gene>
    <name evidence="15" type="primary">pheT</name>
    <name evidence="20" type="ORF">FD06_GL000219</name>
</gene>
<keyword evidence="4 15" id="KW-0963">Cytoplasm</keyword>
<evidence type="ECO:0000256" key="11">
    <source>
        <dbReference type="ARBA" id="ARBA00022884"/>
    </source>
</evidence>
<feature type="binding site" evidence="15">
    <location>
        <position position="467"/>
    </location>
    <ligand>
        <name>Mg(2+)</name>
        <dbReference type="ChEBI" id="CHEBI:18420"/>
        <note>shared with alpha subunit</note>
    </ligand>
</feature>
<dbReference type="InterPro" id="IPR033714">
    <property type="entry name" value="tRNA_bind_bactPheRS"/>
</dbReference>
<accession>A0A0R2AN34</accession>
<dbReference type="RefSeq" id="WP_056966431.1">
    <property type="nucleotide sequence ID" value="NZ_AYYQ01000031.1"/>
</dbReference>
<dbReference type="STRING" id="1423781.FD06_GL000219"/>
<keyword evidence="13 15" id="KW-0030">Aminoacyl-tRNA synthetase</keyword>
<dbReference type="PROSITE" id="PS51447">
    <property type="entry name" value="FDX_ACB"/>
    <property type="match status" value="1"/>
</dbReference>
<evidence type="ECO:0000256" key="1">
    <source>
        <dbReference type="ARBA" id="ARBA00004496"/>
    </source>
</evidence>
<dbReference type="InterPro" id="IPR005146">
    <property type="entry name" value="B3/B4_tRNA-bd"/>
</dbReference>
<keyword evidence="8 15" id="KW-0547">Nucleotide-binding</keyword>
<comment type="subcellular location">
    <subcellularLocation>
        <location evidence="1 15">Cytoplasm</location>
    </subcellularLocation>
</comment>
<evidence type="ECO:0000259" key="19">
    <source>
        <dbReference type="PROSITE" id="PS51483"/>
    </source>
</evidence>
<evidence type="ECO:0000256" key="14">
    <source>
        <dbReference type="ARBA" id="ARBA00049255"/>
    </source>
</evidence>
<dbReference type="Pfam" id="PF01588">
    <property type="entry name" value="tRNA_bind"/>
    <property type="match status" value="1"/>
</dbReference>
<dbReference type="Gene3D" id="3.30.70.380">
    <property type="entry name" value="Ferrodoxin-fold anticodon-binding domain"/>
    <property type="match status" value="1"/>
</dbReference>
<evidence type="ECO:0000256" key="13">
    <source>
        <dbReference type="ARBA" id="ARBA00023146"/>
    </source>
</evidence>
<dbReference type="Gene3D" id="2.40.50.140">
    <property type="entry name" value="Nucleic acid-binding proteins"/>
    <property type="match status" value="1"/>
</dbReference>
<dbReference type="OrthoDB" id="9805455at2"/>
<keyword evidence="12 15" id="KW-0648">Protein biosynthesis</keyword>
<feature type="binding site" evidence="15">
    <location>
        <position position="461"/>
    </location>
    <ligand>
        <name>Mg(2+)</name>
        <dbReference type="ChEBI" id="CHEBI:18420"/>
        <note>shared with alpha subunit</note>
    </ligand>
</feature>
<dbReference type="CDD" id="cd00769">
    <property type="entry name" value="PheRS_beta_core"/>
    <property type="match status" value="1"/>
</dbReference>
<evidence type="ECO:0000256" key="9">
    <source>
        <dbReference type="ARBA" id="ARBA00022840"/>
    </source>
</evidence>
<dbReference type="Pfam" id="PF03147">
    <property type="entry name" value="FDX-ACB"/>
    <property type="match status" value="1"/>
</dbReference>
<dbReference type="InterPro" id="IPR020825">
    <property type="entry name" value="Phe-tRNA_synthase-like_B3/B4"/>
</dbReference>
<dbReference type="InterPro" id="IPR005147">
    <property type="entry name" value="tRNA_synthase_B5-dom"/>
</dbReference>
<dbReference type="InterPro" id="IPR045864">
    <property type="entry name" value="aa-tRNA-synth_II/BPL/LPL"/>
</dbReference>
<keyword evidence="9 15" id="KW-0067">ATP-binding</keyword>
<feature type="binding site" evidence="15">
    <location>
        <position position="471"/>
    </location>
    <ligand>
        <name>Mg(2+)</name>
        <dbReference type="ChEBI" id="CHEBI:18420"/>
        <note>shared with alpha subunit</note>
    </ligand>
</feature>
<dbReference type="SUPFAM" id="SSF55681">
    <property type="entry name" value="Class II aaRS and biotin synthetases"/>
    <property type="match status" value="1"/>
</dbReference>
<dbReference type="InterPro" id="IPR004532">
    <property type="entry name" value="Phe-tRNA-ligase_IIc_bsu_bact"/>
</dbReference>
<dbReference type="PROSITE" id="PS51483">
    <property type="entry name" value="B5"/>
    <property type="match status" value="1"/>
</dbReference>
<comment type="subunit">
    <text evidence="3 15">Tetramer of two alpha and two beta subunits.</text>
</comment>
<dbReference type="GO" id="GO:0016740">
    <property type="term" value="F:transferase activity"/>
    <property type="evidence" value="ECO:0007669"/>
    <property type="project" value="UniProtKB-ARBA"/>
</dbReference>
<dbReference type="SUPFAM" id="SSF56037">
    <property type="entry name" value="PheT/TilS domain"/>
    <property type="match status" value="1"/>
</dbReference>
<dbReference type="Pfam" id="PF03483">
    <property type="entry name" value="B3_4"/>
    <property type="match status" value="1"/>
</dbReference>
<dbReference type="SUPFAM" id="SSF50249">
    <property type="entry name" value="Nucleic acid-binding proteins"/>
    <property type="match status" value="1"/>
</dbReference>
<evidence type="ECO:0000256" key="12">
    <source>
        <dbReference type="ARBA" id="ARBA00022917"/>
    </source>
</evidence>
<dbReference type="FunFam" id="2.40.50.140:FF:000045">
    <property type="entry name" value="Phenylalanine--tRNA ligase beta subunit"/>
    <property type="match status" value="1"/>
</dbReference>
<dbReference type="GO" id="GO:0005524">
    <property type="term" value="F:ATP binding"/>
    <property type="evidence" value="ECO:0007669"/>
    <property type="project" value="UniProtKB-UniRule"/>
</dbReference>
<dbReference type="PANTHER" id="PTHR10947">
    <property type="entry name" value="PHENYLALANYL-TRNA SYNTHETASE BETA CHAIN AND LEUCINE-RICH REPEAT-CONTAINING PROTEIN 47"/>
    <property type="match status" value="1"/>
</dbReference>
<dbReference type="Gene3D" id="3.30.56.10">
    <property type="match status" value="2"/>
</dbReference>
<keyword evidence="6 15" id="KW-0436">Ligase</keyword>
<dbReference type="SMART" id="SM00874">
    <property type="entry name" value="B5"/>
    <property type="match status" value="1"/>
</dbReference>
<evidence type="ECO:0000256" key="2">
    <source>
        <dbReference type="ARBA" id="ARBA00008653"/>
    </source>
</evidence>
<keyword evidence="11 16" id="KW-0694">RNA-binding</keyword>
<evidence type="ECO:0000256" key="6">
    <source>
        <dbReference type="ARBA" id="ARBA00022598"/>
    </source>
</evidence>
<dbReference type="SUPFAM" id="SSF46955">
    <property type="entry name" value="Putative DNA-binding domain"/>
    <property type="match status" value="1"/>
</dbReference>
<comment type="similarity">
    <text evidence="2 15">Belongs to the phenylalanyl-tRNA synthetase beta subunit family. Type 1 subfamily.</text>
</comment>
<dbReference type="InterPro" id="IPR002547">
    <property type="entry name" value="tRNA-bd_dom"/>
</dbReference>
<evidence type="ECO:0000256" key="8">
    <source>
        <dbReference type="ARBA" id="ARBA00022741"/>
    </source>
</evidence>
<dbReference type="Proteomes" id="UP000052012">
    <property type="component" value="Unassembled WGS sequence"/>
</dbReference>
<comment type="caution">
    <text evidence="20">The sequence shown here is derived from an EMBL/GenBank/DDBJ whole genome shotgun (WGS) entry which is preliminary data.</text>
</comment>
<keyword evidence="7 15" id="KW-0479">Metal-binding</keyword>
<evidence type="ECO:0000256" key="3">
    <source>
        <dbReference type="ARBA" id="ARBA00011209"/>
    </source>
</evidence>
<dbReference type="Pfam" id="PF17759">
    <property type="entry name" value="tRNA_synthFbeta"/>
    <property type="match status" value="1"/>
</dbReference>
<protein>
    <recommendedName>
        <fullName evidence="15">Phenylalanine--tRNA ligase beta subunit</fullName>
        <ecNumber evidence="15">6.1.1.20</ecNumber>
    </recommendedName>
    <alternativeName>
        <fullName evidence="15">Phenylalanyl-tRNA synthetase beta subunit</fullName>
        <shortName evidence="15">PheRS</shortName>
    </alternativeName>
</protein>
<dbReference type="Gene3D" id="3.50.40.10">
    <property type="entry name" value="Phenylalanyl-trna Synthetase, Chain B, domain 3"/>
    <property type="match status" value="1"/>
</dbReference>
<feature type="domain" description="TRNA-binding" evidence="17">
    <location>
        <begin position="39"/>
        <end position="154"/>
    </location>
</feature>
<dbReference type="PROSITE" id="PS50886">
    <property type="entry name" value="TRBD"/>
    <property type="match status" value="1"/>
</dbReference>
<dbReference type="EC" id="6.1.1.20" evidence="15"/>
<dbReference type="InterPro" id="IPR045060">
    <property type="entry name" value="Phe-tRNA-ligase_IIc_bsu"/>
</dbReference>
<dbReference type="PATRIC" id="fig|1423781.4.peg.221"/>
<feature type="binding site" evidence="15">
    <location>
        <position position="470"/>
    </location>
    <ligand>
        <name>Mg(2+)</name>
        <dbReference type="ChEBI" id="CHEBI:18420"/>
        <note>shared with alpha subunit</note>
    </ligand>
</feature>
<dbReference type="InterPro" id="IPR005121">
    <property type="entry name" value="Fdx_antiC-bd"/>
</dbReference>
<evidence type="ECO:0000256" key="10">
    <source>
        <dbReference type="ARBA" id="ARBA00022842"/>
    </source>
</evidence>
<dbReference type="GO" id="GO:0009328">
    <property type="term" value="C:phenylalanine-tRNA ligase complex"/>
    <property type="evidence" value="ECO:0007669"/>
    <property type="project" value="TreeGrafter"/>
</dbReference>
<dbReference type="FunFam" id="3.30.56.10:FF:000002">
    <property type="entry name" value="Phenylalanine--tRNA ligase beta subunit"/>
    <property type="match status" value="1"/>
</dbReference>
<dbReference type="CDD" id="cd02796">
    <property type="entry name" value="tRNA_bind_bactPheRS"/>
    <property type="match status" value="1"/>
</dbReference>
<dbReference type="GO" id="GO:0140096">
    <property type="term" value="F:catalytic activity, acting on a protein"/>
    <property type="evidence" value="ECO:0007669"/>
    <property type="project" value="UniProtKB-ARBA"/>
</dbReference>
<dbReference type="Pfam" id="PF03484">
    <property type="entry name" value="B5"/>
    <property type="match status" value="1"/>
</dbReference>
<evidence type="ECO:0000259" key="17">
    <source>
        <dbReference type="PROSITE" id="PS50886"/>
    </source>
</evidence>
<comment type="catalytic activity">
    <reaction evidence="14 15">
        <text>tRNA(Phe) + L-phenylalanine + ATP = L-phenylalanyl-tRNA(Phe) + AMP + diphosphate + H(+)</text>
        <dbReference type="Rhea" id="RHEA:19413"/>
        <dbReference type="Rhea" id="RHEA-COMP:9668"/>
        <dbReference type="Rhea" id="RHEA-COMP:9699"/>
        <dbReference type="ChEBI" id="CHEBI:15378"/>
        <dbReference type="ChEBI" id="CHEBI:30616"/>
        <dbReference type="ChEBI" id="CHEBI:33019"/>
        <dbReference type="ChEBI" id="CHEBI:58095"/>
        <dbReference type="ChEBI" id="CHEBI:78442"/>
        <dbReference type="ChEBI" id="CHEBI:78531"/>
        <dbReference type="ChEBI" id="CHEBI:456215"/>
        <dbReference type="EC" id="6.1.1.20"/>
    </reaction>
</comment>
<dbReference type="GO" id="GO:0006432">
    <property type="term" value="P:phenylalanyl-tRNA aminoacylation"/>
    <property type="evidence" value="ECO:0007669"/>
    <property type="project" value="UniProtKB-UniRule"/>
</dbReference>
<keyword evidence="5 16" id="KW-0820">tRNA-binding</keyword>
<keyword evidence="21" id="KW-1185">Reference proteome</keyword>
<dbReference type="InterPro" id="IPR012340">
    <property type="entry name" value="NA-bd_OB-fold"/>
</dbReference>
<evidence type="ECO:0000256" key="5">
    <source>
        <dbReference type="ARBA" id="ARBA00022555"/>
    </source>
</evidence>
<dbReference type="GO" id="GO:0000287">
    <property type="term" value="F:magnesium ion binding"/>
    <property type="evidence" value="ECO:0007669"/>
    <property type="project" value="UniProtKB-UniRule"/>
</dbReference>
<evidence type="ECO:0000259" key="18">
    <source>
        <dbReference type="PROSITE" id="PS51447"/>
    </source>
</evidence>
<dbReference type="HAMAP" id="MF_00283">
    <property type="entry name" value="Phe_tRNA_synth_beta1"/>
    <property type="match status" value="1"/>
</dbReference>
<dbReference type="NCBIfam" id="NF045760">
    <property type="entry name" value="YtpR"/>
    <property type="match status" value="1"/>
</dbReference>
<keyword evidence="10 15" id="KW-0460">Magnesium</keyword>
<dbReference type="Gene3D" id="3.30.930.10">
    <property type="entry name" value="Bira Bifunctional Protein, Domain 2"/>
    <property type="match status" value="1"/>
</dbReference>
<dbReference type="InterPro" id="IPR041616">
    <property type="entry name" value="PheRS_beta_core"/>
</dbReference>
<evidence type="ECO:0000256" key="7">
    <source>
        <dbReference type="ARBA" id="ARBA00022723"/>
    </source>
</evidence>
<reference evidence="20 21" key="1">
    <citation type="journal article" date="2015" name="Genome Announc.">
        <title>Expanding the biotechnology potential of lactobacilli through comparative genomics of 213 strains and associated genera.</title>
        <authorList>
            <person name="Sun Z."/>
            <person name="Harris H.M."/>
            <person name="McCann A."/>
            <person name="Guo C."/>
            <person name="Argimon S."/>
            <person name="Zhang W."/>
            <person name="Yang X."/>
            <person name="Jeffery I.B."/>
            <person name="Cooney J.C."/>
            <person name="Kagawa T.F."/>
            <person name="Liu W."/>
            <person name="Song Y."/>
            <person name="Salvetti E."/>
            <person name="Wrobel A."/>
            <person name="Rasinkangas P."/>
            <person name="Parkhill J."/>
            <person name="Rea M.C."/>
            <person name="O'Sullivan O."/>
            <person name="Ritari J."/>
            <person name="Douillard F.P."/>
            <person name="Paul Ross R."/>
            <person name="Yang R."/>
            <person name="Briner A.E."/>
            <person name="Felis G.E."/>
            <person name="de Vos W.M."/>
            <person name="Barrangou R."/>
            <person name="Klaenhammer T.R."/>
            <person name="Caufield P.W."/>
            <person name="Cui Y."/>
            <person name="Zhang H."/>
            <person name="O'Toole P.W."/>
        </authorList>
    </citation>
    <scope>NUCLEOTIDE SEQUENCE [LARGE SCALE GENOMIC DNA]</scope>
    <source>
        <strain evidence="20 21">DSM 23829</strain>
    </source>
</reference>
<dbReference type="FunFam" id="3.30.70.380:FF:000001">
    <property type="entry name" value="Phenylalanine--tRNA ligase beta subunit"/>
    <property type="match status" value="1"/>
</dbReference>
<organism evidence="20 21">
    <name type="scientific">Apilactobacillus ozensis DSM 23829 = JCM 17196</name>
    <dbReference type="NCBI Taxonomy" id="1423781"/>
    <lineage>
        <taxon>Bacteria</taxon>
        <taxon>Bacillati</taxon>
        <taxon>Bacillota</taxon>
        <taxon>Bacilli</taxon>
        <taxon>Lactobacillales</taxon>
        <taxon>Lactobacillaceae</taxon>
        <taxon>Apilactobacillus</taxon>
    </lineage>
</organism>
<dbReference type="InterPro" id="IPR036690">
    <property type="entry name" value="Fdx_antiC-bd_sf"/>
</dbReference>
<evidence type="ECO:0000256" key="15">
    <source>
        <dbReference type="HAMAP-Rule" id="MF_00283"/>
    </source>
</evidence>
<comment type="cofactor">
    <cofactor evidence="15">
        <name>Mg(2+)</name>
        <dbReference type="ChEBI" id="CHEBI:18420"/>
    </cofactor>
    <text evidence="15">Binds 2 magnesium ions per tetramer.</text>
</comment>
<dbReference type="SUPFAM" id="SSF54991">
    <property type="entry name" value="Anticodon-binding domain of PheRS"/>
    <property type="match status" value="1"/>
</dbReference>
<dbReference type="GO" id="GO:0000049">
    <property type="term" value="F:tRNA binding"/>
    <property type="evidence" value="ECO:0007669"/>
    <property type="project" value="UniProtKB-UniRule"/>
</dbReference>
<dbReference type="InterPro" id="IPR009061">
    <property type="entry name" value="DNA-bd_dom_put_sf"/>
</dbReference>
<evidence type="ECO:0000256" key="16">
    <source>
        <dbReference type="PROSITE-ProRule" id="PRU00209"/>
    </source>
</evidence>
<sequence length="804" mass="90730">MKVSYKWLKDYINLDVSADELAEKIERSSVEVDSVVKPSAGLKKIVVGQILSLEDHPDSDHLHICQVDVGEDEPLQIVCGAPNVAVNKKVIVALPGSRIADNVKIKKSKMRGVPSFGMLCALDEIGFPKDVVPKEWSEGIYFLPENAEIGSDVYDYIGMNDELIDLDVTPNRGDMLSMYGTLRDLSAIYNKPVNLDYKKLNDFSNDKSADQISNRVDLEDVSSYKNRVINNVEVKASPLWLQIRLWNAGIKPINNIVDITNYMMIKFGQPMHAYDLDKVSGKQFIVRNAKVGEKITTLDEDEVNLDENDLVVADSKAPIAMGGVIGGLNTSITNDTKNIVLECAVFDSIKVRKMARKHVIHTEASQRFERGVDINNLTNVLEEASWMINDLAIGDVCEDIVTAVDKPKENINVRISLDRINHVLGTKLTVDQVKDIFERLAFKVDVKNNDFDVEVPTRRGDIHIDSDLIEEVARIYGYDNLPSTLPEGKTTIGMLSPKQQLIRNSRNKLQALGLTHAISYSLTTPEKANMFLMQDTYETDLSFPMSTDHFTLRMNLVTGLLDDIAYNQARNVKDVALYEQGRVFYKDNEDQVRPNEIEHISAAISGALVNKKWNNNPKNVDFYDIKGILENYLSSLQLNGNIEYIATNKYPEMHPGRTADIMVHGHYIGFIGQVHPKIAKKFNIKETYVFDLNLQTIIDLPKQEQQYDLVSKYPSISRDIAMLVNTEITNKQIMDVILKRGGAYLTNVSLFDVYNGKNVPEGKKSMAYSLTYQNKKDTLTDDEVNKAFDKVERNLVKEFDVEIR</sequence>
<name>A0A0R2AN34_9LACO</name>